<evidence type="ECO:0000256" key="9">
    <source>
        <dbReference type="ARBA" id="ARBA00048679"/>
    </source>
</evidence>
<dbReference type="InterPro" id="IPR011009">
    <property type="entry name" value="Kinase-like_dom_sf"/>
</dbReference>
<gene>
    <name evidence="13" type="ORF">TASK_LOCUS7683</name>
</gene>
<comment type="catalytic activity">
    <reaction evidence="8">
        <text>L-threonyl-[protein] + ATP = O-phospho-L-threonyl-[protein] + ADP + H(+)</text>
        <dbReference type="Rhea" id="RHEA:46608"/>
        <dbReference type="Rhea" id="RHEA-COMP:11060"/>
        <dbReference type="Rhea" id="RHEA-COMP:11605"/>
        <dbReference type="ChEBI" id="CHEBI:15378"/>
        <dbReference type="ChEBI" id="CHEBI:30013"/>
        <dbReference type="ChEBI" id="CHEBI:30616"/>
        <dbReference type="ChEBI" id="CHEBI:61977"/>
        <dbReference type="ChEBI" id="CHEBI:456216"/>
        <dbReference type="EC" id="2.7.11.1"/>
    </reaction>
</comment>
<dbReference type="WBParaSite" id="TASK_0000768201-mRNA-1">
    <property type="protein sequence ID" value="TASK_0000768201-mRNA-1"/>
    <property type="gene ID" value="TASK_0000768201"/>
</dbReference>
<dbReference type="Gene3D" id="1.10.8.10">
    <property type="entry name" value="DNA helicase RuvA subunit, C-terminal domain"/>
    <property type="match status" value="1"/>
</dbReference>
<feature type="domain" description="PRKAA1/2 autoinhibitory" evidence="12">
    <location>
        <begin position="61"/>
        <end position="105"/>
    </location>
</feature>
<sequence length="442" mass="46549">MIFIDFADHGSVTVRDLLKKMLTVDPIKRISIDDIRKHPWFIIDLPPHLFPQERDEDASIIDKEAVYEVCQACNVTEREVFAALIANDPSDQLCVAYHLIIDNKRFGSVLQPEEVDNFYVATTESSGSGGAGTVCSSGVGAGAIISGSSGPGAQLHAPGTGLSPNRPHPERMPEGPPLTRTLDPVDSGVAGSSTAASGGVGAAGAGALGASVTGSSNVGAAVASSVSSTAASALATGAAAAAGAKRFKWHLGIRSQSRPWDIMQEVFRAMSTLGYEWKVITPFNIRVRKWNPVLQHHFKIMLQLYQASLILIRILITPHLILVDARSYLLDFKCIDDTKNDSDSILNRRRSGNVSMCFDGNGPGSPMNTMGAGAPLSASVPPLGGFSVPMDIGASATDTGNGAAASHLPASPGAFRLGGAGVRHQTMEFFELCTELITTLAR</sequence>
<keyword evidence="6" id="KW-0418">Kinase</keyword>
<evidence type="ECO:0000256" key="2">
    <source>
        <dbReference type="ARBA" id="ARBA00022527"/>
    </source>
</evidence>
<feature type="region of interest" description="Disordered" evidence="10">
    <location>
        <begin position="150"/>
        <end position="194"/>
    </location>
</feature>
<dbReference type="InterPro" id="IPR049020">
    <property type="entry name" value="PRKAA1/2_AID"/>
</dbReference>
<evidence type="ECO:0000256" key="10">
    <source>
        <dbReference type="SAM" id="MobiDB-lite"/>
    </source>
</evidence>
<evidence type="ECO:0000256" key="1">
    <source>
        <dbReference type="ARBA" id="ARBA00012513"/>
    </source>
</evidence>
<dbReference type="Gene3D" id="3.30.310.80">
    <property type="entry name" value="Kinase associated domain 1, KA1"/>
    <property type="match status" value="1"/>
</dbReference>
<keyword evidence="4" id="KW-0808">Transferase</keyword>
<dbReference type="CDD" id="cd12122">
    <property type="entry name" value="AMPKA_C"/>
    <property type="match status" value="1"/>
</dbReference>
<dbReference type="SUPFAM" id="SSF56112">
    <property type="entry name" value="Protein kinase-like (PK-like)"/>
    <property type="match status" value="1"/>
</dbReference>
<keyword evidence="2" id="KW-0723">Serine/threonine-protein kinase</keyword>
<evidence type="ECO:0000259" key="12">
    <source>
        <dbReference type="Pfam" id="PF21147"/>
    </source>
</evidence>
<keyword evidence="5" id="KW-0547">Nucleotide-binding</keyword>
<dbReference type="EC" id="2.7.11.1" evidence="1"/>
<dbReference type="EMBL" id="UYRS01018657">
    <property type="protein sequence ID" value="VDK38833.1"/>
    <property type="molecule type" value="Genomic_DNA"/>
</dbReference>
<dbReference type="AlphaFoldDB" id="A0A0R3WAT0"/>
<keyword evidence="7" id="KW-0067">ATP-binding</keyword>
<reference evidence="13 14" key="2">
    <citation type="submission" date="2018-11" db="EMBL/GenBank/DDBJ databases">
        <authorList>
            <consortium name="Pathogen Informatics"/>
        </authorList>
    </citation>
    <scope>NUCLEOTIDE SEQUENCE [LARGE SCALE GENOMIC DNA]</scope>
</reference>
<dbReference type="STRING" id="60517.A0A0R3WAT0"/>
<dbReference type="SUPFAM" id="SSF103243">
    <property type="entry name" value="KA1-like"/>
    <property type="match status" value="1"/>
</dbReference>
<dbReference type="GO" id="GO:0004674">
    <property type="term" value="F:protein serine/threonine kinase activity"/>
    <property type="evidence" value="ECO:0007669"/>
    <property type="project" value="UniProtKB-KW"/>
</dbReference>
<keyword evidence="3" id="KW-0597">Phosphoprotein</keyword>
<dbReference type="Pfam" id="PF21147">
    <property type="entry name" value="AMPK_alpha_AID"/>
    <property type="match status" value="1"/>
</dbReference>
<dbReference type="InterPro" id="IPR032270">
    <property type="entry name" value="AMPK_C"/>
</dbReference>
<evidence type="ECO:0000256" key="7">
    <source>
        <dbReference type="ARBA" id="ARBA00022840"/>
    </source>
</evidence>
<evidence type="ECO:0000313" key="14">
    <source>
        <dbReference type="Proteomes" id="UP000282613"/>
    </source>
</evidence>
<evidence type="ECO:0000313" key="13">
    <source>
        <dbReference type="EMBL" id="VDK38833.1"/>
    </source>
</evidence>
<feature type="domain" description="AMPK C-terminal adenylate sensor" evidence="11">
    <location>
        <begin position="248"/>
        <end position="334"/>
    </location>
</feature>
<organism evidence="15">
    <name type="scientific">Taenia asiatica</name>
    <name type="common">Asian tapeworm</name>
    <dbReference type="NCBI Taxonomy" id="60517"/>
    <lineage>
        <taxon>Eukaryota</taxon>
        <taxon>Metazoa</taxon>
        <taxon>Spiralia</taxon>
        <taxon>Lophotrochozoa</taxon>
        <taxon>Platyhelminthes</taxon>
        <taxon>Cestoda</taxon>
        <taxon>Eucestoda</taxon>
        <taxon>Cyclophyllidea</taxon>
        <taxon>Taeniidae</taxon>
        <taxon>Taenia</taxon>
    </lineage>
</organism>
<protein>
    <recommendedName>
        <fullName evidence="1">non-specific serine/threonine protein kinase</fullName>
        <ecNumber evidence="1">2.7.11.1</ecNumber>
    </recommendedName>
</protein>
<name>A0A0R3WAT0_TAEAS</name>
<dbReference type="Proteomes" id="UP000282613">
    <property type="component" value="Unassembled WGS sequence"/>
</dbReference>
<accession>A0A0R3WAT0</accession>
<dbReference type="Pfam" id="PF16579">
    <property type="entry name" value="AdenylateSensor"/>
    <property type="match status" value="1"/>
</dbReference>
<evidence type="ECO:0000256" key="4">
    <source>
        <dbReference type="ARBA" id="ARBA00022679"/>
    </source>
</evidence>
<dbReference type="GO" id="GO:0005524">
    <property type="term" value="F:ATP binding"/>
    <property type="evidence" value="ECO:0007669"/>
    <property type="project" value="UniProtKB-KW"/>
</dbReference>
<dbReference type="OrthoDB" id="193931at2759"/>
<proteinExistence type="predicted"/>
<dbReference type="InterPro" id="IPR028375">
    <property type="entry name" value="KA1/Ssp2_C"/>
</dbReference>
<dbReference type="GO" id="GO:0005737">
    <property type="term" value="C:cytoplasm"/>
    <property type="evidence" value="ECO:0007669"/>
    <property type="project" value="UniProtKB-ARBA"/>
</dbReference>
<evidence type="ECO:0000256" key="8">
    <source>
        <dbReference type="ARBA" id="ARBA00047899"/>
    </source>
</evidence>
<evidence type="ECO:0000256" key="3">
    <source>
        <dbReference type="ARBA" id="ARBA00022553"/>
    </source>
</evidence>
<dbReference type="Gene3D" id="1.10.510.10">
    <property type="entry name" value="Transferase(Phosphotransferase) domain 1"/>
    <property type="match status" value="1"/>
</dbReference>
<comment type="catalytic activity">
    <reaction evidence="9">
        <text>L-seryl-[protein] + ATP = O-phospho-L-seryl-[protein] + ADP + H(+)</text>
        <dbReference type="Rhea" id="RHEA:17989"/>
        <dbReference type="Rhea" id="RHEA-COMP:9863"/>
        <dbReference type="Rhea" id="RHEA-COMP:11604"/>
        <dbReference type="ChEBI" id="CHEBI:15378"/>
        <dbReference type="ChEBI" id="CHEBI:29999"/>
        <dbReference type="ChEBI" id="CHEBI:30616"/>
        <dbReference type="ChEBI" id="CHEBI:83421"/>
        <dbReference type="ChEBI" id="CHEBI:456216"/>
        <dbReference type="EC" id="2.7.11.1"/>
    </reaction>
</comment>
<evidence type="ECO:0000313" key="15">
    <source>
        <dbReference type="WBParaSite" id="TASK_0000768201-mRNA-1"/>
    </source>
</evidence>
<dbReference type="CDD" id="cd14336">
    <property type="entry name" value="UBA_AID_AMPKalpha"/>
    <property type="match status" value="1"/>
</dbReference>
<reference evidence="15" key="1">
    <citation type="submission" date="2017-02" db="UniProtKB">
        <authorList>
            <consortium name="WormBaseParasite"/>
        </authorList>
    </citation>
    <scope>IDENTIFICATION</scope>
</reference>
<evidence type="ECO:0000259" key="11">
    <source>
        <dbReference type="Pfam" id="PF16579"/>
    </source>
</evidence>
<keyword evidence="14" id="KW-1185">Reference proteome</keyword>
<evidence type="ECO:0000256" key="5">
    <source>
        <dbReference type="ARBA" id="ARBA00022741"/>
    </source>
</evidence>
<evidence type="ECO:0000256" key="6">
    <source>
        <dbReference type="ARBA" id="ARBA00022777"/>
    </source>
</evidence>